<dbReference type="SMART" id="SM00857">
    <property type="entry name" value="Resolvase"/>
    <property type="match status" value="1"/>
</dbReference>
<comment type="caution">
    <text evidence="2">The sequence shown here is derived from an EMBL/GenBank/DDBJ whole genome shotgun (WGS) entry which is preliminary data.</text>
</comment>
<dbReference type="Pfam" id="PF00239">
    <property type="entry name" value="Resolvase"/>
    <property type="match status" value="1"/>
</dbReference>
<dbReference type="Gene3D" id="3.40.50.1390">
    <property type="entry name" value="Resolvase, N-terminal catalytic domain"/>
    <property type="match status" value="1"/>
</dbReference>
<dbReference type="GO" id="GO:0000150">
    <property type="term" value="F:DNA strand exchange activity"/>
    <property type="evidence" value="ECO:0007669"/>
    <property type="project" value="InterPro"/>
</dbReference>
<dbReference type="InterPro" id="IPR036162">
    <property type="entry name" value="Resolvase-like_N_sf"/>
</dbReference>
<reference evidence="2 3" key="1">
    <citation type="journal article" date="2021" name="bioRxiv">
        <title>Unraveling nitrogen, sulfur and carbon metabolic pathways and microbial community transcriptional responses to substrate deprivation and toxicity stresses in a bioreactor mimicking anoxic brackish coastal sediment conditions.</title>
        <authorList>
            <person name="Martins P.D."/>
            <person name="Echeveste M.J."/>
            <person name="Arshad A."/>
            <person name="Kurth J."/>
            <person name="Ouboter H."/>
            <person name="Jetten M.S.M."/>
            <person name="Welte C.U."/>
        </authorList>
    </citation>
    <scope>NUCLEOTIDE SEQUENCE [LARGE SCALE GENOMIC DNA]</scope>
    <source>
        <strain evidence="2">MAG_38</strain>
    </source>
</reference>
<feature type="domain" description="Resolvase/invertase-type recombinase catalytic" evidence="1">
    <location>
        <begin position="17"/>
        <end position="140"/>
    </location>
</feature>
<dbReference type="AlphaFoldDB" id="A0AAJ1EJ45"/>
<dbReference type="PROSITE" id="PS51736">
    <property type="entry name" value="RECOMBINASES_3"/>
    <property type="match status" value="1"/>
</dbReference>
<evidence type="ECO:0000259" key="1">
    <source>
        <dbReference type="PROSITE" id="PS51736"/>
    </source>
</evidence>
<dbReference type="InterPro" id="IPR006119">
    <property type="entry name" value="Resolv_N"/>
</dbReference>
<evidence type="ECO:0000313" key="3">
    <source>
        <dbReference type="Proteomes" id="UP001197609"/>
    </source>
</evidence>
<gene>
    <name evidence="2" type="ORF">K8G79_05020</name>
</gene>
<dbReference type="PANTHER" id="PTHR30461">
    <property type="entry name" value="DNA-INVERTASE FROM LAMBDOID PROPHAGE"/>
    <property type="match status" value="1"/>
</dbReference>
<name>A0AAJ1EJ45_9BACT</name>
<organism evidence="2 3">
    <name type="scientific">Candidatus Methylomirabilis tolerans</name>
    <dbReference type="NCBI Taxonomy" id="3123416"/>
    <lineage>
        <taxon>Bacteria</taxon>
        <taxon>Candidatus Methylomirabilota</taxon>
        <taxon>Candidatus Methylomirabilia</taxon>
        <taxon>Candidatus Methylomirabilales</taxon>
        <taxon>Candidatus Methylomirabilaceae</taxon>
        <taxon>Candidatus Methylomirabilis</taxon>
    </lineage>
</organism>
<dbReference type="Proteomes" id="UP001197609">
    <property type="component" value="Unassembled WGS sequence"/>
</dbReference>
<dbReference type="InterPro" id="IPR050639">
    <property type="entry name" value="SSR_resolvase"/>
</dbReference>
<dbReference type="GO" id="GO:0003677">
    <property type="term" value="F:DNA binding"/>
    <property type="evidence" value="ECO:0007669"/>
    <property type="project" value="InterPro"/>
</dbReference>
<sequence length="140" mass="16231">MIDHCPPQITQDHLNKGARVYVRQSTSRQVRNYPGSTEYQRDQKIYALRWGWREDQIEFYEDLGLSGSSADRREGFQRLLADIHEGKVGAVFCTDVARLTRTPRTFETLVCLCRHHRTLLAIDGQVFDLNDPVDRLLVLV</sequence>
<proteinExistence type="predicted"/>
<dbReference type="EMBL" id="JAIOIU010000057">
    <property type="protein sequence ID" value="MBZ0159480.1"/>
    <property type="molecule type" value="Genomic_DNA"/>
</dbReference>
<dbReference type="CDD" id="cd00338">
    <property type="entry name" value="Ser_Recombinase"/>
    <property type="match status" value="1"/>
</dbReference>
<dbReference type="PANTHER" id="PTHR30461:SF23">
    <property type="entry name" value="DNA RECOMBINASE-RELATED"/>
    <property type="match status" value="1"/>
</dbReference>
<accession>A0AAJ1EJ45</accession>
<protein>
    <submittedName>
        <fullName evidence="2">Recombinase family protein</fullName>
    </submittedName>
</protein>
<evidence type="ECO:0000313" key="2">
    <source>
        <dbReference type="EMBL" id="MBZ0159480.1"/>
    </source>
</evidence>
<dbReference type="SUPFAM" id="SSF53041">
    <property type="entry name" value="Resolvase-like"/>
    <property type="match status" value="1"/>
</dbReference>